<dbReference type="AlphaFoldDB" id="A0A1V4H9I3"/>
<dbReference type="EMBL" id="MBTG01000056">
    <property type="protein sequence ID" value="OPH47632.1"/>
    <property type="molecule type" value="Genomic_DNA"/>
</dbReference>
<evidence type="ECO:0000313" key="2">
    <source>
        <dbReference type="Proteomes" id="UP000190626"/>
    </source>
</evidence>
<gene>
    <name evidence="1" type="ORF">BC351_10610</name>
</gene>
<proteinExistence type="predicted"/>
<name>A0A1V4H9I3_9BACL</name>
<protein>
    <submittedName>
        <fullName evidence="1">Uncharacterized protein</fullName>
    </submittedName>
</protein>
<dbReference type="Proteomes" id="UP000190626">
    <property type="component" value="Unassembled WGS sequence"/>
</dbReference>
<keyword evidence="2" id="KW-1185">Reference proteome</keyword>
<reference evidence="2" key="1">
    <citation type="submission" date="2016-07" db="EMBL/GenBank/DDBJ databases">
        <authorList>
            <person name="Florea S."/>
            <person name="Webb J.S."/>
            <person name="Jaromczyk J."/>
            <person name="Schardl C.L."/>
        </authorList>
    </citation>
    <scope>NUCLEOTIDE SEQUENCE [LARGE SCALE GENOMIC DNA]</scope>
    <source>
        <strain evidence="2">CY1</strain>
    </source>
</reference>
<evidence type="ECO:0000313" key="1">
    <source>
        <dbReference type="EMBL" id="OPH47632.1"/>
    </source>
</evidence>
<organism evidence="1 2">
    <name type="scientific">Paenibacillus ferrarius</name>
    <dbReference type="NCBI Taxonomy" id="1469647"/>
    <lineage>
        <taxon>Bacteria</taxon>
        <taxon>Bacillati</taxon>
        <taxon>Bacillota</taxon>
        <taxon>Bacilli</taxon>
        <taxon>Bacillales</taxon>
        <taxon>Paenibacillaceae</taxon>
        <taxon>Paenibacillus</taxon>
    </lineage>
</organism>
<comment type="caution">
    <text evidence="1">The sequence shown here is derived from an EMBL/GenBank/DDBJ whole genome shotgun (WGS) entry which is preliminary data.</text>
</comment>
<dbReference type="OrthoDB" id="2652456at2"/>
<sequence length="109" mass="11447">MINTPKRLYVGQPTTAATTLYTVPANTTTIVKNILITNTTATSSNITIYAVPNSQTVGNQHKILAAYTVKGNDTISMDVSLVVSSNDTIQALQGTSAAISIYVSGVEIV</sequence>
<dbReference type="RefSeq" id="WP_079420296.1">
    <property type="nucleotide sequence ID" value="NZ_MBTG01000056.1"/>
</dbReference>
<accession>A0A1V4H9I3</accession>
<dbReference type="STRING" id="1469647.BC351_10610"/>